<evidence type="ECO:0000256" key="3">
    <source>
        <dbReference type="ARBA" id="ARBA00022475"/>
    </source>
</evidence>
<keyword evidence="3 8" id="KW-1003">Cell membrane</keyword>
<dbReference type="Proteomes" id="UP000568050">
    <property type="component" value="Unassembled WGS sequence"/>
</dbReference>
<comment type="caution">
    <text evidence="10">The sequence shown here is derived from an EMBL/GenBank/DDBJ whole genome shotgun (WGS) entry which is preliminary data.</text>
</comment>
<dbReference type="InterPro" id="IPR026046">
    <property type="entry name" value="UBIAD1"/>
</dbReference>
<feature type="transmembrane region" description="Helical" evidence="8">
    <location>
        <begin position="282"/>
        <end position="300"/>
    </location>
</feature>
<evidence type="ECO:0000313" key="10">
    <source>
        <dbReference type="EMBL" id="MBB3022992.1"/>
    </source>
</evidence>
<keyword evidence="7 8" id="KW-0472">Membrane</keyword>
<evidence type="ECO:0000256" key="1">
    <source>
        <dbReference type="ARBA" id="ARBA00004141"/>
    </source>
</evidence>
<dbReference type="GO" id="GO:0005886">
    <property type="term" value="C:plasma membrane"/>
    <property type="evidence" value="ECO:0007669"/>
    <property type="project" value="UniProtKB-SubCell"/>
</dbReference>
<comment type="similarity">
    <text evidence="8">Belongs to the MenA family. Type 1 subfamily.</text>
</comment>
<dbReference type="InterPro" id="IPR004657">
    <property type="entry name" value="MenA"/>
</dbReference>
<dbReference type="Pfam" id="PF01040">
    <property type="entry name" value="UbiA"/>
    <property type="match status" value="1"/>
</dbReference>
<dbReference type="EC" id="2.5.1.74" evidence="8 9"/>
<feature type="transmembrane region" description="Helical" evidence="8">
    <location>
        <begin position="141"/>
        <end position="167"/>
    </location>
</feature>
<dbReference type="GO" id="GO:0009234">
    <property type="term" value="P:menaquinone biosynthetic process"/>
    <property type="evidence" value="ECO:0007669"/>
    <property type="project" value="UniProtKB-UniRule"/>
</dbReference>
<feature type="transmembrane region" description="Helical" evidence="8">
    <location>
        <begin position="20"/>
        <end position="39"/>
    </location>
</feature>
<dbReference type="PANTHER" id="PTHR13929:SF0">
    <property type="entry name" value="UBIA PRENYLTRANSFERASE DOMAIN-CONTAINING PROTEIN 1"/>
    <property type="match status" value="1"/>
</dbReference>
<feature type="transmembrane region" description="Helical" evidence="8">
    <location>
        <begin position="173"/>
        <end position="191"/>
    </location>
</feature>
<dbReference type="UniPathway" id="UPA00079">
    <property type="reaction ID" value="UER00168"/>
</dbReference>
<evidence type="ECO:0000313" key="11">
    <source>
        <dbReference type="Proteomes" id="UP000568050"/>
    </source>
</evidence>
<dbReference type="EMBL" id="JACHWP010000002">
    <property type="protein sequence ID" value="MBB3022992.1"/>
    <property type="molecule type" value="Genomic_DNA"/>
</dbReference>
<dbReference type="NCBIfam" id="NF004751">
    <property type="entry name" value="PRK06080.1-3"/>
    <property type="match status" value="1"/>
</dbReference>
<keyword evidence="11" id="KW-1185">Reference proteome</keyword>
<keyword evidence="5 8" id="KW-0812">Transmembrane</keyword>
<keyword evidence="2 8" id="KW-0474">Menaquinone biosynthesis</keyword>
<dbReference type="GO" id="GO:0046428">
    <property type="term" value="F:1,4-dihydroxy-2-naphthoate polyprenyltransferase activity"/>
    <property type="evidence" value="ECO:0007669"/>
    <property type="project" value="UniProtKB-UniRule"/>
</dbReference>
<keyword evidence="6 8" id="KW-1133">Transmembrane helix</keyword>
<evidence type="ECO:0000256" key="2">
    <source>
        <dbReference type="ARBA" id="ARBA00022428"/>
    </source>
</evidence>
<dbReference type="RefSeq" id="WP_183375712.1">
    <property type="nucleotide sequence ID" value="NZ_CBCSFZ010000001.1"/>
</dbReference>
<comment type="subcellular location">
    <subcellularLocation>
        <location evidence="8">Cell membrane</location>
        <topology evidence="8">Multi-pass membrane protein</topology>
    </subcellularLocation>
    <subcellularLocation>
        <location evidence="1">Membrane</location>
        <topology evidence="1">Multi-pass membrane protein</topology>
    </subcellularLocation>
</comment>
<comment type="function">
    <text evidence="8">Conversion of 1,4-dihydroxy-2-naphthoate (DHNA) to demethylmenaquinone (DMK).</text>
</comment>
<keyword evidence="4 8" id="KW-0808">Transferase</keyword>
<evidence type="ECO:0000256" key="8">
    <source>
        <dbReference type="HAMAP-Rule" id="MF_01937"/>
    </source>
</evidence>
<evidence type="ECO:0000256" key="6">
    <source>
        <dbReference type="ARBA" id="ARBA00022989"/>
    </source>
</evidence>
<dbReference type="Gene3D" id="1.10.357.140">
    <property type="entry name" value="UbiA prenyltransferase"/>
    <property type="match status" value="1"/>
</dbReference>
<accession>A0A839QSI0</accession>
<dbReference type="InterPro" id="IPR044878">
    <property type="entry name" value="UbiA_sf"/>
</dbReference>
<evidence type="ECO:0000256" key="7">
    <source>
        <dbReference type="ARBA" id="ARBA00023136"/>
    </source>
</evidence>
<protein>
    <recommendedName>
        <fullName evidence="8 9">1,4-dihydroxy-2-naphthoate octaprenyltransferase</fullName>
        <shortName evidence="8">DHNA-octaprenyltransferase</shortName>
        <ecNumber evidence="8 9">2.5.1.74</ecNumber>
    </recommendedName>
</protein>
<comment type="catalytic activity">
    <reaction evidence="8">
        <text>an all-trans-polyprenyl diphosphate + 1,4-dihydroxy-2-naphthoate + H(+) = a 2-demethylmenaquinol + CO2 + diphosphate</text>
        <dbReference type="Rhea" id="RHEA:26478"/>
        <dbReference type="Rhea" id="RHEA-COMP:9563"/>
        <dbReference type="Rhea" id="RHEA-COMP:9564"/>
        <dbReference type="ChEBI" id="CHEBI:11173"/>
        <dbReference type="ChEBI" id="CHEBI:15378"/>
        <dbReference type="ChEBI" id="CHEBI:16526"/>
        <dbReference type="ChEBI" id="CHEBI:33019"/>
        <dbReference type="ChEBI" id="CHEBI:55437"/>
        <dbReference type="ChEBI" id="CHEBI:58914"/>
        <dbReference type="EC" id="2.5.1.74"/>
    </reaction>
</comment>
<name>A0A839QSI0_9MICO</name>
<dbReference type="NCBIfam" id="TIGR00751">
    <property type="entry name" value="menA"/>
    <property type="match status" value="1"/>
</dbReference>
<comment type="pathway">
    <text evidence="8">Quinol/quinone metabolism; menaquinone biosynthesis; menaquinol from 1,4-dihydroxy-2-naphthoate: step 1/2.</text>
</comment>
<feature type="transmembrane region" description="Helical" evidence="8">
    <location>
        <begin position="221"/>
        <end position="254"/>
    </location>
</feature>
<dbReference type="PANTHER" id="PTHR13929">
    <property type="entry name" value="1,4-DIHYDROXY-2-NAPHTHOATE OCTAPRENYLTRANSFERASE"/>
    <property type="match status" value="1"/>
</dbReference>
<evidence type="ECO:0000256" key="9">
    <source>
        <dbReference type="NCBIfam" id="TIGR00751"/>
    </source>
</evidence>
<feature type="transmembrane region" description="Helical" evidence="8">
    <location>
        <begin position="101"/>
        <end position="134"/>
    </location>
</feature>
<evidence type="ECO:0000256" key="4">
    <source>
        <dbReference type="ARBA" id="ARBA00022679"/>
    </source>
</evidence>
<dbReference type="AlphaFoldDB" id="A0A839QSI0"/>
<organism evidence="10 11">
    <name type="scientific">Helcobacillus massiliensis</name>
    <dbReference type="NCBI Taxonomy" id="521392"/>
    <lineage>
        <taxon>Bacteria</taxon>
        <taxon>Bacillati</taxon>
        <taxon>Actinomycetota</taxon>
        <taxon>Actinomycetes</taxon>
        <taxon>Micrococcales</taxon>
        <taxon>Dermabacteraceae</taxon>
        <taxon>Helcobacillus</taxon>
    </lineage>
</organism>
<dbReference type="PIRSF" id="PIRSF005355">
    <property type="entry name" value="UBIAD1"/>
    <property type="match status" value="1"/>
</dbReference>
<gene>
    <name evidence="8" type="primary">menA</name>
    <name evidence="10" type="ORF">FHX50_001275</name>
</gene>
<dbReference type="CDD" id="cd13962">
    <property type="entry name" value="PT_UbiA_UBIAD1"/>
    <property type="match status" value="1"/>
</dbReference>
<evidence type="ECO:0000256" key="5">
    <source>
        <dbReference type="ARBA" id="ARBA00022692"/>
    </source>
</evidence>
<dbReference type="HAMAP" id="MF_01937">
    <property type="entry name" value="MenA_1"/>
    <property type="match status" value="1"/>
</dbReference>
<reference evidence="10 11" key="1">
    <citation type="submission" date="2020-08" db="EMBL/GenBank/DDBJ databases">
        <title>Sequencing the genomes of 1000 actinobacteria strains.</title>
        <authorList>
            <person name="Klenk H.-P."/>
        </authorList>
    </citation>
    <scope>NUCLEOTIDE SEQUENCE [LARGE SCALE GENOMIC DNA]</scope>
    <source>
        <strain evidence="10 11">DSM 23040</strain>
    </source>
</reference>
<dbReference type="InterPro" id="IPR000537">
    <property type="entry name" value="UbiA_prenyltransferase"/>
</dbReference>
<sequence length="301" mass="31358">MASVSQWIEGARPRTLPAAFAPVAAGVGLSIHHAGFLGATTAVRGLLALGLALALQVGVNYANDYSDGIRGTDEDRVGPFRLTGSGAAPASTVKRAAFLSFGIGGLFGLVLVALAGAWWMLLVGVACVLAAWFYTGGKRPYGYLGFGEVMVFIFFGLVAVMGTSYLITGRTSWEDVLVAAAIGLLACAVMLTNNLRDIPTDEVAGKRTLAVRLGDARTRRLFAATLLVPFLLVIPYTIVNIGVVITLIAVVLTVHPLRLVVAEHATGRSLIPVLGAAGKLEAAVGLLLLIGPILTLVLSLR</sequence>
<proteinExistence type="inferred from homology"/>
<dbReference type="GO" id="GO:0042371">
    <property type="term" value="P:vitamin K biosynthetic process"/>
    <property type="evidence" value="ECO:0007669"/>
    <property type="project" value="TreeGrafter"/>
</dbReference>